<dbReference type="InterPro" id="IPR012337">
    <property type="entry name" value="RNaseH-like_sf"/>
</dbReference>
<dbReference type="InterPro" id="IPR036397">
    <property type="entry name" value="RNaseH_sf"/>
</dbReference>
<name>A0ABT9DFF3_9MOLU</name>
<organism evidence="1 2">
    <name type="scientific">Candidatus Phytoplasma melaleucae</name>
    <dbReference type="NCBI Taxonomy" id="2982630"/>
    <lineage>
        <taxon>Bacteria</taxon>
        <taxon>Bacillati</taxon>
        <taxon>Mycoplasmatota</taxon>
        <taxon>Mollicutes</taxon>
        <taxon>Acholeplasmatales</taxon>
        <taxon>Acholeplasmataceae</taxon>
        <taxon>Candidatus Phytoplasma</taxon>
    </lineage>
</organism>
<evidence type="ECO:0008006" key="3">
    <source>
        <dbReference type="Google" id="ProtNLM"/>
    </source>
</evidence>
<dbReference type="Gene3D" id="3.30.420.10">
    <property type="entry name" value="Ribonuclease H-like superfamily/Ribonuclease H"/>
    <property type="match status" value="1"/>
</dbReference>
<sequence>MWISVILDGYHNQIWSLKTSLKPNLKLIQTTFRALPKLTKPCIIHSNRGDGYNSRWWQHQLQQKVFLISMWCLGCPNDNAPMKAWFSNLKGWFKSRYGDWYNYYFTEIIQKIKTFKRFYNQKWLVKKLNYQSLLNYLKKYQLKTKMT</sequence>
<reference evidence="1 2" key="1">
    <citation type="journal article" date="2023" name="Int. J. Syst. Evol. Microbiol.">
        <title>The observation of taxonomic boundaries for the 16SrII and 16SrXXV phytoplasmas using genome-based delimitation.</title>
        <authorList>
            <person name="Rodrigues Jardim B."/>
            <person name="Tran-Nguyen L.T.T."/>
            <person name="Gambley C."/>
            <person name="Al-Sadi A.M."/>
            <person name="Al-Subhi A.M."/>
            <person name="Foissac X."/>
            <person name="Salar P."/>
            <person name="Cai H."/>
            <person name="Yang J.Y."/>
            <person name="Davis R."/>
            <person name="Jones L."/>
            <person name="Rodoni B."/>
            <person name="Constable F.E."/>
        </authorList>
    </citation>
    <scope>NUCLEOTIDE SEQUENCE [LARGE SCALE GENOMIC DNA]</scope>
    <source>
        <strain evidence="1">BAWM-155c</strain>
    </source>
</reference>
<keyword evidence="2" id="KW-1185">Reference proteome</keyword>
<evidence type="ECO:0000313" key="2">
    <source>
        <dbReference type="Proteomes" id="UP001172036"/>
    </source>
</evidence>
<dbReference type="Proteomes" id="UP001172036">
    <property type="component" value="Unassembled WGS sequence"/>
</dbReference>
<dbReference type="EMBL" id="JAOSID010000008">
    <property type="protein sequence ID" value="MDO8168219.1"/>
    <property type="molecule type" value="Genomic_DNA"/>
</dbReference>
<dbReference type="SUPFAM" id="SSF53098">
    <property type="entry name" value="Ribonuclease H-like"/>
    <property type="match status" value="1"/>
</dbReference>
<proteinExistence type="predicted"/>
<evidence type="ECO:0000313" key="1">
    <source>
        <dbReference type="EMBL" id="MDO8168219.1"/>
    </source>
</evidence>
<gene>
    <name evidence="1" type="ORF">OC680_01860</name>
</gene>
<protein>
    <recommendedName>
        <fullName evidence="3">Transposase</fullName>
    </recommendedName>
</protein>
<comment type="caution">
    <text evidence="1">The sequence shown here is derived from an EMBL/GenBank/DDBJ whole genome shotgun (WGS) entry which is preliminary data.</text>
</comment>
<accession>A0ABT9DFF3</accession>
<dbReference type="RefSeq" id="WP_304515424.1">
    <property type="nucleotide sequence ID" value="NZ_JAOSID010000008.1"/>
</dbReference>